<dbReference type="STRING" id="215250.A0A316YIB3"/>
<dbReference type="GeneID" id="37047012"/>
<protein>
    <recommendedName>
        <fullName evidence="5">Barwin-like endoglucanase</fullName>
    </recommendedName>
</protein>
<dbReference type="EMBL" id="KZ819637">
    <property type="protein sequence ID" value="PWN88911.1"/>
    <property type="molecule type" value="Genomic_DNA"/>
</dbReference>
<keyword evidence="4" id="KW-1185">Reference proteome</keyword>
<dbReference type="Proteomes" id="UP000245768">
    <property type="component" value="Unassembled WGS sequence"/>
</dbReference>
<dbReference type="InParanoid" id="A0A316YIB3"/>
<evidence type="ECO:0000256" key="1">
    <source>
        <dbReference type="ARBA" id="ARBA00022729"/>
    </source>
</evidence>
<dbReference type="OrthoDB" id="623670at2759"/>
<name>A0A316YIB3_9BASI</name>
<evidence type="ECO:0000256" key="2">
    <source>
        <dbReference type="SAM" id="SignalP"/>
    </source>
</evidence>
<dbReference type="PANTHER" id="PTHR31836">
    <property type="match status" value="1"/>
</dbReference>
<dbReference type="AlphaFoldDB" id="A0A316YIB3"/>
<gene>
    <name evidence="3" type="ORF">FA10DRAFT_302309</name>
</gene>
<dbReference type="InterPro" id="IPR036908">
    <property type="entry name" value="RlpA-like_sf"/>
</dbReference>
<dbReference type="SUPFAM" id="SSF50685">
    <property type="entry name" value="Barwin-like endoglucanases"/>
    <property type="match status" value="1"/>
</dbReference>
<organism evidence="3 4">
    <name type="scientific">Acaromyces ingoldii</name>
    <dbReference type="NCBI Taxonomy" id="215250"/>
    <lineage>
        <taxon>Eukaryota</taxon>
        <taxon>Fungi</taxon>
        <taxon>Dikarya</taxon>
        <taxon>Basidiomycota</taxon>
        <taxon>Ustilaginomycotina</taxon>
        <taxon>Exobasidiomycetes</taxon>
        <taxon>Exobasidiales</taxon>
        <taxon>Cryptobasidiaceae</taxon>
        <taxon>Acaromyces</taxon>
    </lineage>
</organism>
<dbReference type="InterPro" id="IPR051477">
    <property type="entry name" value="Expansin_CellWall"/>
</dbReference>
<dbReference type="PANTHER" id="PTHR31836:SF28">
    <property type="entry name" value="SRCR DOMAIN-CONTAINING PROTEIN-RELATED"/>
    <property type="match status" value="1"/>
</dbReference>
<sequence length="135" mass="14313">MVSAKYVFSLAALALAATAAPVPKMQPEAASLEKRSYTGRATFYAAGLGNCGWHNSGSDMIVALNTAQYGSTNQKSSHCGQKVRIHHDGKTQTATVADSCPTCPMGALDMSKALFGALTNGNFDLGEFQMTWEFI</sequence>
<dbReference type="RefSeq" id="XP_025376109.1">
    <property type="nucleotide sequence ID" value="XM_025525096.1"/>
</dbReference>
<evidence type="ECO:0008006" key="5">
    <source>
        <dbReference type="Google" id="ProtNLM"/>
    </source>
</evidence>
<dbReference type="Gene3D" id="2.40.40.10">
    <property type="entry name" value="RlpA-like domain"/>
    <property type="match status" value="1"/>
</dbReference>
<accession>A0A316YIB3</accession>
<proteinExistence type="predicted"/>
<dbReference type="CDD" id="cd22191">
    <property type="entry name" value="DPBB_RlpA_EXP_N-like"/>
    <property type="match status" value="1"/>
</dbReference>
<keyword evidence="1 2" id="KW-0732">Signal</keyword>
<feature type="signal peptide" evidence="2">
    <location>
        <begin position="1"/>
        <end position="19"/>
    </location>
</feature>
<evidence type="ECO:0000313" key="4">
    <source>
        <dbReference type="Proteomes" id="UP000245768"/>
    </source>
</evidence>
<feature type="chain" id="PRO_5016378592" description="Barwin-like endoglucanase" evidence="2">
    <location>
        <begin position="20"/>
        <end position="135"/>
    </location>
</feature>
<reference evidence="3 4" key="1">
    <citation type="journal article" date="2018" name="Mol. Biol. Evol.">
        <title>Broad Genomic Sampling Reveals a Smut Pathogenic Ancestry of the Fungal Clade Ustilaginomycotina.</title>
        <authorList>
            <person name="Kijpornyongpan T."/>
            <person name="Mondo S.J."/>
            <person name="Barry K."/>
            <person name="Sandor L."/>
            <person name="Lee J."/>
            <person name="Lipzen A."/>
            <person name="Pangilinan J."/>
            <person name="LaButti K."/>
            <person name="Hainaut M."/>
            <person name="Henrissat B."/>
            <person name="Grigoriev I.V."/>
            <person name="Spatafora J.W."/>
            <person name="Aime M.C."/>
        </authorList>
    </citation>
    <scope>NUCLEOTIDE SEQUENCE [LARGE SCALE GENOMIC DNA]</scope>
    <source>
        <strain evidence="3 4">MCA 4198</strain>
    </source>
</reference>
<evidence type="ECO:0000313" key="3">
    <source>
        <dbReference type="EMBL" id="PWN88911.1"/>
    </source>
</evidence>